<accession>A0A836BUZ9</accession>
<feature type="compositionally biased region" description="Basic and acidic residues" evidence="1">
    <location>
        <begin position="166"/>
        <end position="185"/>
    </location>
</feature>
<reference evidence="2" key="1">
    <citation type="journal article" date="2020" name="bioRxiv">
        <title>Comparative genomics of Chlamydomonas.</title>
        <authorList>
            <person name="Craig R.J."/>
            <person name="Hasan A.R."/>
            <person name="Ness R.W."/>
            <person name="Keightley P.D."/>
        </authorList>
    </citation>
    <scope>NUCLEOTIDE SEQUENCE</scope>
    <source>
        <strain evidence="2">CCAP 11/70</strain>
    </source>
</reference>
<organism evidence="2 3">
    <name type="scientific">Edaphochlamys debaryana</name>
    <dbReference type="NCBI Taxonomy" id="47281"/>
    <lineage>
        <taxon>Eukaryota</taxon>
        <taxon>Viridiplantae</taxon>
        <taxon>Chlorophyta</taxon>
        <taxon>core chlorophytes</taxon>
        <taxon>Chlorophyceae</taxon>
        <taxon>CS clade</taxon>
        <taxon>Chlamydomonadales</taxon>
        <taxon>Chlamydomonadales incertae sedis</taxon>
        <taxon>Edaphochlamys</taxon>
    </lineage>
</organism>
<evidence type="ECO:0000256" key="1">
    <source>
        <dbReference type="SAM" id="MobiDB-lite"/>
    </source>
</evidence>
<evidence type="ECO:0000313" key="2">
    <source>
        <dbReference type="EMBL" id="KAG2489537.1"/>
    </source>
</evidence>
<feature type="compositionally biased region" description="Polar residues" evidence="1">
    <location>
        <begin position="148"/>
        <end position="165"/>
    </location>
</feature>
<gene>
    <name evidence="2" type="ORF">HYH03_011988</name>
</gene>
<evidence type="ECO:0000313" key="3">
    <source>
        <dbReference type="Proteomes" id="UP000612055"/>
    </source>
</evidence>
<proteinExistence type="predicted"/>
<sequence length="263" mass="27796">MRRECTSTCLLRLSVRPITATSARLLTPHAADERVRRSSERRPSVDSPVWNATTTGAISPTSYDPNHHNHHLHNHHGYVNGHDDEACSSRFGSGIRAGHKHPTASGMQASEVSTITLTAWTPRPRRASACAGSDKLQAPWERRPGNPEQGSRQGPGHGQSTPQSHADSRDRHASGGDGRGADPSRRNGRRMSVEAVEFQRKAEELVAAYRSAAAGGAMLGGHPHCKPCGGPLATAAGPALAPPGFHAAGNAGRRSAAARGLVI</sequence>
<dbReference type="AlphaFoldDB" id="A0A836BUZ9"/>
<comment type="caution">
    <text evidence="2">The sequence shown here is derived from an EMBL/GenBank/DDBJ whole genome shotgun (WGS) entry which is preliminary data.</text>
</comment>
<feature type="region of interest" description="Disordered" evidence="1">
    <location>
        <begin position="123"/>
        <end position="193"/>
    </location>
</feature>
<protein>
    <submittedName>
        <fullName evidence="2">Uncharacterized protein</fullName>
    </submittedName>
</protein>
<name>A0A836BUZ9_9CHLO</name>
<feature type="region of interest" description="Disordered" evidence="1">
    <location>
        <begin position="29"/>
        <end position="53"/>
    </location>
</feature>
<dbReference type="Proteomes" id="UP000612055">
    <property type="component" value="Unassembled WGS sequence"/>
</dbReference>
<feature type="compositionally biased region" description="Basic and acidic residues" evidence="1">
    <location>
        <begin position="30"/>
        <end position="44"/>
    </location>
</feature>
<dbReference type="EMBL" id="JAEHOE010000072">
    <property type="protein sequence ID" value="KAG2489537.1"/>
    <property type="molecule type" value="Genomic_DNA"/>
</dbReference>
<keyword evidence="3" id="KW-1185">Reference proteome</keyword>